<dbReference type="Gene3D" id="2.40.160.10">
    <property type="entry name" value="Porin"/>
    <property type="match status" value="1"/>
</dbReference>
<proteinExistence type="predicted"/>
<reference evidence="1 2" key="1">
    <citation type="submission" date="2018-06" db="EMBL/GenBank/DDBJ databases">
        <authorList>
            <consortium name="Pathogen Informatics"/>
            <person name="Doyle S."/>
        </authorList>
    </citation>
    <scope>NUCLEOTIDE SEQUENCE [LARGE SCALE GENOMIC DNA]</scope>
    <source>
        <strain evidence="1 2">NCTC11388</strain>
    </source>
</reference>
<gene>
    <name evidence="1" type="ORF">NCTC11388_03109</name>
</gene>
<dbReference type="AlphaFoldDB" id="A0A380CKD3"/>
<dbReference type="EMBL" id="UGYW01000002">
    <property type="protein sequence ID" value="SUJ21153.1"/>
    <property type="molecule type" value="Genomic_DNA"/>
</dbReference>
<dbReference type="RefSeq" id="WP_115170743.1">
    <property type="nucleotide sequence ID" value="NZ_UGYW01000002.1"/>
</dbReference>
<accession>A0A380CKD3</accession>
<evidence type="ECO:0000313" key="1">
    <source>
        <dbReference type="EMBL" id="SUJ21153.1"/>
    </source>
</evidence>
<dbReference type="Proteomes" id="UP000254893">
    <property type="component" value="Unassembled WGS sequence"/>
</dbReference>
<organism evidence="1 2">
    <name type="scientific">Sphingobacterium spiritivorum</name>
    <name type="common">Flavobacterium spiritivorum</name>
    <dbReference type="NCBI Taxonomy" id="258"/>
    <lineage>
        <taxon>Bacteria</taxon>
        <taxon>Pseudomonadati</taxon>
        <taxon>Bacteroidota</taxon>
        <taxon>Sphingobacteriia</taxon>
        <taxon>Sphingobacteriales</taxon>
        <taxon>Sphingobacteriaceae</taxon>
        <taxon>Sphingobacterium</taxon>
    </lineage>
</organism>
<protein>
    <recommendedName>
        <fullName evidence="3">Phosphate-selective porin</fullName>
    </recommendedName>
</protein>
<dbReference type="Pfam" id="PF07396">
    <property type="entry name" value="Porin_O_P"/>
    <property type="match status" value="1"/>
</dbReference>
<evidence type="ECO:0000313" key="2">
    <source>
        <dbReference type="Proteomes" id="UP000254893"/>
    </source>
</evidence>
<dbReference type="InterPro" id="IPR010870">
    <property type="entry name" value="Porin_O/P"/>
</dbReference>
<evidence type="ECO:0008006" key="3">
    <source>
        <dbReference type="Google" id="ProtNLM"/>
    </source>
</evidence>
<sequence>MKRITFTVLFTGLIHLVCAQQNRASLLSPSGQTESKDDSLQTAEPDRAQLFKFDVLLRTAFDADNPGKEEALSRFNLEEARLLLHGDYNDRLSYKVRFRLNRSFSPLGLDNSSQALDFASIEYKFGKKRDWSVTLGKQSAMVGSYEFENNPIYEFMFTDYVDRILNLFVVGGKLSYNLNTDHSFHLQMYNTVNNTFDTHLANNGFVMGDLKRAKAPVGGYFTWVGSFADKRFHTKWSYNLAQFAEGRATQAISLANKYKTDNQMIYLDLQYSHMGADHALIASRAINDFYARTGDQRQLAKNVVYKSAVLRYDQFLNDKWEVALKGAIETAGSKDDETVGNDFRTNYTYFAALQHKPFKKQDLRFYIGYVGNSVKYADRMAMDKTQFNRLTVGGYFTIPVY</sequence>
<dbReference type="InterPro" id="IPR023614">
    <property type="entry name" value="Porin_dom_sf"/>
</dbReference>
<name>A0A380CKD3_SPHSI</name>